<comment type="caution">
    <text evidence="1">The sequence shown here is derived from an EMBL/GenBank/DDBJ whole genome shotgun (WGS) entry which is preliminary data.</text>
</comment>
<dbReference type="AlphaFoldDB" id="A0A0V1C306"/>
<dbReference type="Proteomes" id="UP000054653">
    <property type="component" value="Unassembled WGS sequence"/>
</dbReference>
<protein>
    <submittedName>
        <fullName evidence="1">Uncharacterized protein</fullName>
    </submittedName>
</protein>
<reference evidence="1 2" key="1">
    <citation type="submission" date="2015-01" db="EMBL/GenBank/DDBJ databases">
        <title>Evolution of Trichinella species and genotypes.</title>
        <authorList>
            <person name="Korhonen P.K."/>
            <person name="Edoardo P."/>
            <person name="Giuseppe L.R."/>
            <person name="Gasser R.B."/>
        </authorList>
    </citation>
    <scope>NUCLEOTIDE SEQUENCE [LARGE SCALE GENOMIC DNA]</scope>
    <source>
        <strain evidence="1">ISS120</strain>
    </source>
</reference>
<keyword evidence="2" id="KW-1185">Reference proteome</keyword>
<evidence type="ECO:0000313" key="1">
    <source>
        <dbReference type="EMBL" id="KRY43668.1"/>
    </source>
</evidence>
<name>A0A0V1C306_TRIBR</name>
<evidence type="ECO:0000313" key="2">
    <source>
        <dbReference type="Proteomes" id="UP000054653"/>
    </source>
</evidence>
<sequence length="99" mass="11775">MCWKNYEERHKKAISWKNHQKGRKRHLWHLWQNPGYSNNGIHFRVNSLFIAANPESRINQNFRRQISEPTPFVDVDRRLLSQTNDAHLMTSNSAMSTAE</sequence>
<accession>A0A0V1C306</accession>
<organism evidence="1 2">
    <name type="scientific">Trichinella britovi</name>
    <name type="common">Parasitic roundworm</name>
    <dbReference type="NCBI Taxonomy" id="45882"/>
    <lineage>
        <taxon>Eukaryota</taxon>
        <taxon>Metazoa</taxon>
        <taxon>Ecdysozoa</taxon>
        <taxon>Nematoda</taxon>
        <taxon>Enoplea</taxon>
        <taxon>Dorylaimia</taxon>
        <taxon>Trichinellida</taxon>
        <taxon>Trichinellidae</taxon>
        <taxon>Trichinella</taxon>
    </lineage>
</organism>
<gene>
    <name evidence="1" type="ORF">T03_2134</name>
</gene>
<proteinExistence type="predicted"/>
<dbReference type="EMBL" id="JYDI01000982">
    <property type="protein sequence ID" value="KRY43668.1"/>
    <property type="molecule type" value="Genomic_DNA"/>
</dbReference>